<protein>
    <submittedName>
        <fullName evidence="5">G6026 protein</fullName>
    </submittedName>
</protein>
<dbReference type="Gene3D" id="1.20.5.1500">
    <property type="match status" value="1"/>
</dbReference>
<accession>A0ABP1FYB6</accession>
<dbReference type="Pfam" id="PF00956">
    <property type="entry name" value="NAP"/>
    <property type="match status" value="1"/>
</dbReference>
<sequence>MAARVEVEEFDGNPTGSLLSGPGGAALVGMMQDKLNSMMGKSSGFIETLPRQMRARIEFLRELQDKHDDLADEYSKELKTLREKYEALYDPLYKERNEVVLGKKEVPAEYADRSEEAEEAGQAAAKTEPEKDEEPIAPGIPGFWLGAMRAHPLISEHLSQKDEDILEHLTNIECEELEGEEDEDGDEIAGFRLSFHFAKNPFFDHDVLTKTYHIFEEDGEPILHKAEGTAIEWKSGKNPTVKVMKKKAKAGKGKQAGKMLTKTEAVASFFNFFSPPQEPEEDAEMEEEEIEELREALEADFELGATFRSKLVPNAVRWYTGEANEEDEDEDDEDYDDDEVGDDDEDDEDDDDDDEEDDEDEEDEPMEGQAKAKSSSKAKAQRAAQALGDKGAKPPECKQQ</sequence>
<gene>
    <name evidence="5" type="primary">g6026</name>
    <name evidence="5" type="ORF">VP750_LOCUS5159</name>
</gene>
<dbReference type="InterPro" id="IPR037231">
    <property type="entry name" value="NAP-like_sf"/>
</dbReference>
<dbReference type="PANTHER" id="PTHR11875">
    <property type="entry name" value="TESTIS-SPECIFIC Y-ENCODED PROTEIN"/>
    <property type="match status" value="1"/>
</dbReference>
<evidence type="ECO:0000313" key="5">
    <source>
        <dbReference type="EMBL" id="CAL5223500.1"/>
    </source>
</evidence>
<evidence type="ECO:0000313" key="6">
    <source>
        <dbReference type="Proteomes" id="UP001497392"/>
    </source>
</evidence>
<dbReference type="SUPFAM" id="SSF143113">
    <property type="entry name" value="NAP-like"/>
    <property type="match status" value="1"/>
</dbReference>
<evidence type="ECO:0000256" key="4">
    <source>
        <dbReference type="SAM" id="MobiDB-lite"/>
    </source>
</evidence>
<feature type="compositionally biased region" description="Basic and acidic residues" evidence="4">
    <location>
        <begin position="390"/>
        <end position="400"/>
    </location>
</feature>
<comment type="caution">
    <text evidence="5">The sequence shown here is derived from an EMBL/GenBank/DDBJ whole genome shotgun (WGS) entry which is preliminary data.</text>
</comment>
<evidence type="ECO:0000256" key="3">
    <source>
        <dbReference type="RuleBase" id="RU003876"/>
    </source>
</evidence>
<comment type="similarity">
    <text evidence="1 3">Belongs to the nucleosome assembly protein (NAP) family.</text>
</comment>
<feature type="region of interest" description="Disordered" evidence="4">
    <location>
        <begin position="319"/>
        <end position="400"/>
    </location>
</feature>
<proteinExistence type="inferred from homology"/>
<dbReference type="Proteomes" id="UP001497392">
    <property type="component" value="Unassembled WGS sequence"/>
</dbReference>
<name>A0ABP1FYB6_9CHLO</name>
<organism evidence="5 6">
    <name type="scientific">Coccomyxa viridis</name>
    <dbReference type="NCBI Taxonomy" id="1274662"/>
    <lineage>
        <taxon>Eukaryota</taxon>
        <taxon>Viridiplantae</taxon>
        <taxon>Chlorophyta</taxon>
        <taxon>core chlorophytes</taxon>
        <taxon>Trebouxiophyceae</taxon>
        <taxon>Trebouxiophyceae incertae sedis</taxon>
        <taxon>Coccomyxaceae</taxon>
        <taxon>Coccomyxa</taxon>
    </lineage>
</organism>
<keyword evidence="2" id="KW-0143">Chaperone</keyword>
<feature type="compositionally biased region" description="Acidic residues" evidence="4">
    <location>
        <begin position="323"/>
        <end position="366"/>
    </location>
</feature>
<evidence type="ECO:0000256" key="2">
    <source>
        <dbReference type="ARBA" id="ARBA00023186"/>
    </source>
</evidence>
<dbReference type="Gene3D" id="3.30.1120.90">
    <property type="entry name" value="Nucleosome assembly protein"/>
    <property type="match status" value="1"/>
</dbReference>
<evidence type="ECO:0000256" key="1">
    <source>
        <dbReference type="ARBA" id="ARBA00009947"/>
    </source>
</evidence>
<feature type="region of interest" description="Disordered" evidence="4">
    <location>
        <begin position="110"/>
        <end position="138"/>
    </location>
</feature>
<keyword evidence="6" id="KW-1185">Reference proteome</keyword>
<reference evidence="5 6" key="1">
    <citation type="submission" date="2024-06" db="EMBL/GenBank/DDBJ databases">
        <authorList>
            <person name="Kraege A."/>
            <person name="Thomma B."/>
        </authorList>
    </citation>
    <scope>NUCLEOTIDE SEQUENCE [LARGE SCALE GENOMIC DNA]</scope>
</reference>
<dbReference type="InterPro" id="IPR002164">
    <property type="entry name" value="NAP_family"/>
</dbReference>
<dbReference type="EMBL" id="CAXHTA020000008">
    <property type="protein sequence ID" value="CAL5223500.1"/>
    <property type="molecule type" value="Genomic_DNA"/>
</dbReference>